<evidence type="ECO:0000256" key="4">
    <source>
        <dbReference type="ARBA" id="ARBA00023163"/>
    </source>
</evidence>
<dbReference type="RefSeq" id="WP_169147140.1">
    <property type="nucleotide sequence ID" value="NZ_JABBGA010000016.1"/>
</dbReference>
<accession>A0A848G9U1</accession>
<dbReference type="Proteomes" id="UP000580043">
    <property type="component" value="Unassembled WGS sequence"/>
</dbReference>
<evidence type="ECO:0000259" key="6">
    <source>
        <dbReference type="PROSITE" id="PS50977"/>
    </source>
</evidence>
<dbReference type="InterPro" id="IPR036271">
    <property type="entry name" value="Tet_transcr_reg_TetR-rel_C_sf"/>
</dbReference>
<dbReference type="PROSITE" id="PS50977">
    <property type="entry name" value="HTH_TETR_2"/>
    <property type="match status" value="1"/>
</dbReference>
<dbReference type="GO" id="GO:0000976">
    <property type="term" value="F:transcription cis-regulatory region binding"/>
    <property type="evidence" value="ECO:0007669"/>
    <property type="project" value="TreeGrafter"/>
</dbReference>
<dbReference type="InterPro" id="IPR001647">
    <property type="entry name" value="HTH_TetR"/>
</dbReference>
<evidence type="ECO:0000313" key="8">
    <source>
        <dbReference type="Proteomes" id="UP000580043"/>
    </source>
</evidence>
<protein>
    <submittedName>
        <fullName evidence="7">TetR family transcriptional regulator</fullName>
    </submittedName>
</protein>
<dbReference type="InterPro" id="IPR009057">
    <property type="entry name" value="Homeodomain-like_sf"/>
</dbReference>
<name>A0A848G9U1_9RHOO</name>
<sequence length="201" mass="22856">MVRKTKEEAEVTRRHIIDAARQVFRDCGVRSSTLEKVAAAAGVTRGAVYWHFRNKTELFFAMREEATLPFVDRVVFDLNAADPLAGIEVALREIFVILEDHADVREIFEILSFKCEYVDEFKPMMGCSDGQMEFLQKLTEAYRQAGELGALRPGLSASDLAHDTFLFIGGLIKHWLAASPNQRFRSDALSLIHNHIMLRRI</sequence>
<evidence type="ECO:0000256" key="2">
    <source>
        <dbReference type="ARBA" id="ARBA00023015"/>
    </source>
</evidence>
<dbReference type="Gene3D" id="1.10.357.10">
    <property type="entry name" value="Tetracycline Repressor, domain 2"/>
    <property type="match status" value="1"/>
</dbReference>
<evidence type="ECO:0000256" key="5">
    <source>
        <dbReference type="PROSITE-ProRule" id="PRU00335"/>
    </source>
</evidence>
<evidence type="ECO:0000256" key="3">
    <source>
        <dbReference type="ARBA" id="ARBA00023125"/>
    </source>
</evidence>
<dbReference type="SUPFAM" id="SSF46689">
    <property type="entry name" value="Homeodomain-like"/>
    <property type="match status" value="1"/>
</dbReference>
<dbReference type="GO" id="GO:0003700">
    <property type="term" value="F:DNA-binding transcription factor activity"/>
    <property type="evidence" value="ECO:0007669"/>
    <property type="project" value="TreeGrafter"/>
</dbReference>
<dbReference type="PROSITE" id="PS01081">
    <property type="entry name" value="HTH_TETR_1"/>
    <property type="match status" value="1"/>
</dbReference>
<dbReference type="PANTHER" id="PTHR30055:SF240">
    <property type="entry name" value="HTH-TYPE TRANSCRIPTIONAL REGULATOR ACRR"/>
    <property type="match status" value="1"/>
</dbReference>
<dbReference type="PRINTS" id="PR00455">
    <property type="entry name" value="HTHTETR"/>
</dbReference>
<comment type="caution">
    <text evidence="7">The sequence shown here is derived from an EMBL/GenBank/DDBJ whole genome shotgun (WGS) entry which is preliminary data.</text>
</comment>
<evidence type="ECO:0000256" key="1">
    <source>
        <dbReference type="ARBA" id="ARBA00022491"/>
    </source>
</evidence>
<gene>
    <name evidence="7" type="ORF">HHL15_17755</name>
</gene>
<keyword evidence="4" id="KW-0804">Transcription</keyword>
<dbReference type="Pfam" id="PF00440">
    <property type="entry name" value="TetR_N"/>
    <property type="match status" value="1"/>
</dbReference>
<dbReference type="SUPFAM" id="SSF48498">
    <property type="entry name" value="Tetracyclin repressor-like, C-terminal domain"/>
    <property type="match status" value="1"/>
</dbReference>
<keyword evidence="3 5" id="KW-0238">DNA-binding</keyword>
<organism evidence="7 8">
    <name type="scientific">Zoogloea dura</name>
    <dbReference type="NCBI Taxonomy" id="2728840"/>
    <lineage>
        <taxon>Bacteria</taxon>
        <taxon>Pseudomonadati</taxon>
        <taxon>Pseudomonadota</taxon>
        <taxon>Betaproteobacteria</taxon>
        <taxon>Rhodocyclales</taxon>
        <taxon>Zoogloeaceae</taxon>
        <taxon>Zoogloea</taxon>
    </lineage>
</organism>
<dbReference type="AlphaFoldDB" id="A0A848G9U1"/>
<dbReference type="InterPro" id="IPR023772">
    <property type="entry name" value="DNA-bd_HTH_TetR-type_CS"/>
</dbReference>
<proteinExistence type="predicted"/>
<feature type="DNA-binding region" description="H-T-H motif" evidence="5">
    <location>
        <begin position="33"/>
        <end position="52"/>
    </location>
</feature>
<evidence type="ECO:0000313" key="7">
    <source>
        <dbReference type="EMBL" id="NML27606.1"/>
    </source>
</evidence>
<dbReference type="EMBL" id="JABBGA010000016">
    <property type="protein sequence ID" value="NML27606.1"/>
    <property type="molecule type" value="Genomic_DNA"/>
</dbReference>
<keyword evidence="1" id="KW-0678">Repressor</keyword>
<reference evidence="7 8" key="1">
    <citation type="submission" date="2020-04" db="EMBL/GenBank/DDBJ databases">
        <title>Zoogloea sp. G-4-1-14 isolated from soil.</title>
        <authorList>
            <person name="Dahal R.H."/>
        </authorList>
    </citation>
    <scope>NUCLEOTIDE SEQUENCE [LARGE SCALE GENOMIC DNA]</scope>
    <source>
        <strain evidence="7 8">G-4-1-14</strain>
    </source>
</reference>
<keyword evidence="8" id="KW-1185">Reference proteome</keyword>
<dbReference type="InterPro" id="IPR050109">
    <property type="entry name" value="HTH-type_TetR-like_transc_reg"/>
</dbReference>
<dbReference type="PANTHER" id="PTHR30055">
    <property type="entry name" value="HTH-TYPE TRANSCRIPTIONAL REGULATOR RUTR"/>
    <property type="match status" value="1"/>
</dbReference>
<keyword evidence="2" id="KW-0805">Transcription regulation</keyword>
<feature type="domain" description="HTH tetR-type" evidence="6">
    <location>
        <begin position="10"/>
        <end position="70"/>
    </location>
</feature>